<dbReference type="InterPro" id="IPR009057">
    <property type="entry name" value="Homeodomain-like_sf"/>
</dbReference>
<dbReference type="CDD" id="cd00093">
    <property type="entry name" value="HTH_XRE"/>
    <property type="match status" value="1"/>
</dbReference>
<feature type="non-terminal residue" evidence="3">
    <location>
        <position position="70"/>
    </location>
</feature>
<sequence length="70" mass="7716">SAAIKLEIAQLVVDQSYTQEEAAKAMGEGKSTVSKWVTQLKQERNGHPPSASPMTPEQIEISEHKKQNQP</sequence>
<evidence type="ECO:0000313" key="4">
    <source>
        <dbReference type="Proteomes" id="UP001371391"/>
    </source>
</evidence>
<dbReference type="InterPro" id="IPR002514">
    <property type="entry name" value="Transposase_8"/>
</dbReference>
<evidence type="ECO:0000313" key="3">
    <source>
        <dbReference type="EMBL" id="MEL0657463.1"/>
    </source>
</evidence>
<dbReference type="EMBL" id="JBAKAW010000293">
    <property type="protein sequence ID" value="MEL0657463.1"/>
    <property type="molecule type" value="Genomic_DNA"/>
</dbReference>
<evidence type="ECO:0000256" key="2">
    <source>
        <dbReference type="SAM" id="MobiDB-lite"/>
    </source>
</evidence>
<dbReference type="Proteomes" id="UP001371391">
    <property type="component" value="Unassembled WGS sequence"/>
</dbReference>
<reference evidence="3 4" key="1">
    <citation type="submission" date="2024-02" db="EMBL/GenBank/DDBJ databases">
        <title>Bacteria isolated from the canopy kelp, Nereocystis luetkeana.</title>
        <authorList>
            <person name="Pfister C.A."/>
            <person name="Younker I.T."/>
            <person name="Light S.H."/>
        </authorList>
    </citation>
    <scope>NUCLEOTIDE SEQUENCE [LARGE SCALE GENOMIC DNA]</scope>
    <source>
        <strain evidence="3 4">TI.1.03</strain>
    </source>
</reference>
<organism evidence="3 4">
    <name type="scientific">Pseudoalteromonas issachenkonii</name>
    <dbReference type="NCBI Taxonomy" id="152297"/>
    <lineage>
        <taxon>Bacteria</taxon>
        <taxon>Pseudomonadati</taxon>
        <taxon>Pseudomonadota</taxon>
        <taxon>Gammaproteobacteria</taxon>
        <taxon>Alteromonadales</taxon>
        <taxon>Pseudoalteromonadaceae</taxon>
        <taxon>Pseudoalteromonas</taxon>
    </lineage>
</organism>
<comment type="caution">
    <text evidence="3">The sequence shown here is derived from an EMBL/GenBank/DDBJ whole genome shotgun (WGS) entry which is preliminary data.</text>
</comment>
<feature type="compositionally biased region" description="Basic and acidic residues" evidence="2">
    <location>
        <begin position="61"/>
        <end position="70"/>
    </location>
</feature>
<name>A0ABU9H6Q0_9GAMM</name>
<dbReference type="SUPFAM" id="SSF46689">
    <property type="entry name" value="Homeodomain-like"/>
    <property type="match status" value="1"/>
</dbReference>
<comment type="similarity">
    <text evidence="1">Belongs to the transposase 8 family.</text>
</comment>
<feature type="region of interest" description="Disordered" evidence="2">
    <location>
        <begin position="42"/>
        <end position="70"/>
    </location>
</feature>
<dbReference type="Pfam" id="PF01527">
    <property type="entry name" value="HTH_Tnp_1"/>
    <property type="match status" value="1"/>
</dbReference>
<gene>
    <name evidence="3" type="ORF">V6257_21045</name>
</gene>
<feature type="non-terminal residue" evidence="3">
    <location>
        <position position="1"/>
    </location>
</feature>
<keyword evidence="4" id="KW-1185">Reference proteome</keyword>
<dbReference type="InterPro" id="IPR001387">
    <property type="entry name" value="Cro/C1-type_HTH"/>
</dbReference>
<dbReference type="RefSeq" id="WP_341604173.1">
    <property type="nucleotide sequence ID" value="NZ_JBAKAW010000293.1"/>
</dbReference>
<proteinExistence type="inferred from homology"/>
<evidence type="ECO:0000256" key="1">
    <source>
        <dbReference type="ARBA" id="ARBA00009964"/>
    </source>
</evidence>
<protein>
    <submittedName>
        <fullName evidence="3">Helix-turn-helix transcriptional regulator</fullName>
    </submittedName>
</protein>
<accession>A0ABU9H6Q0</accession>